<evidence type="ECO:0000313" key="1">
    <source>
        <dbReference type="EMBL" id="MDC8786090.1"/>
    </source>
</evidence>
<accession>A0ABT5KT55</accession>
<proteinExistence type="predicted"/>
<reference evidence="1 2" key="1">
    <citation type="submission" date="2022-10" db="EMBL/GenBank/DDBJ databases">
        <title>paucibacter sp. hw8 Genome sequencing.</title>
        <authorList>
            <person name="Park S."/>
        </authorList>
    </citation>
    <scope>NUCLEOTIDE SEQUENCE [LARGE SCALE GENOMIC DNA]</scope>
    <source>
        <strain evidence="2">hw8</strain>
    </source>
</reference>
<sequence>MPNNDMQAISVIAHSTRRTCLQRLASLMLLPAPQACKPGQAPNNPGNLGIPFKQGDTMKVAMDVVTIDYYKRPFFELTINGIEVGLGGHLKPRTTPVSGFGVITAVPITLGPQTITWRLDGPEGMARNGETVQCKNTPQLDKIPAGHQILIIYLYPDDTVDLQTSTGGVYDSARGLEILEENRRGQ</sequence>
<dbReference type="Proteomes" id="UP001219862">
    <property type="component" value="Unassembled WGS sequence"/>
</dbReference>
<comment type="caution">
    <text evidence="1">The sequence shown here is derived from an EMBL/GenBank/DDBJ whole genome shotgun (WGS) entry which is preliminary data.</text>
</comment>
<dbReference type="RefSeq" id="WP_273597205.1">
    <property type="nucleotide sequence ID" value="NZ_JAQQXS010000011.1"/>
</dbReference>
<organism evidence="1 2">
    <name type="scientific">Roseateles koreensis</name>
    <dbReference type="NCBI Taxonomy" id="2987526"/>
    <lineage>
        <taxon>Bacteria</taxon>
        <taxon>Pseudomonadati</taxon>
        <taxon>Pseudomonadota</taxon>
        <taxon>Betaproteobacteria</taxon>
        <taxon>Burkholderiales</taxon>
        <taxon>Sphaerotilaceae</taxon>
        <taxon>Roseateles</taxon>
    </lineage>
</organism>
<gene>
    <name evidence="1" type="ORF">PRZ01_12900</name>
</gene>
<evidence type="ECO:0000313" key="2">
    <source>
        <dbReference type="Proteomes" id="UP001219862"/>
    </source>
</evidence>
<protein>
    <submittedName>
        <fullName evidence="1">Uncharacterized protein</fullName>
    </submittedName>
</protein>
<keyword evidence="2" id="KW-1185">Reference proteome</keyword>
<dbReference type="EMBL" id="JAQQXS010000011">
    <property type="protein sequence ID" value="MDC8786090.1"/>
    <property type="molecule type" value="Genomic_DNA"/>
</dbReference>
<name>A0ABT5KT55_9BURK</name>